<dbReference type="Proteomes" id="UP000644756">
    <property type="component" value="Unassembled WGS sequence"/>
</dbReference>
<reference evidence="1" key="1">
    <citation type="journal article" date="2014" name="Int. J. Syst. Evol. Microbiol.">
        <title>Complete genome sequence of Corynebacterium casei LMG S-19264T (=DSM 44701T), isolated from a smear-ripened cheese.</title>
        <authorList>
            <consortium name="US DOE Joint Genome Institute (JGI-PGF)"/>
            <person name="Walter F."/>
            <person name="Albersmeier A."/>
            <person name="Kalinowski J."/>
            <person name="Ruckert C."/>
        </authorList>
    </citation>
    <scope>NUCLEOTIDE SEQUENCE</scope>
    <source>
        <strain evidence="1">CGMCC 1.12987</strain>
    </source>
</reference>
<dbReference type="EMBL" id="BMGR01000008">
    <property type="protein sequence ID" value="GGG07503.1"/>
    <property type="molecule type" value="Genomic_DNA"/>
</dbReference>
<gene>
    <name evidence="1" type="ORF">GCM10010916_25500</name>
</gene>
<proteinExistence type="predicted"/>
<reference evidence="1" key="2">
    <citation type="submission" date="2020-09" db="EMBL/GenBank/DDBJ databases">
        <authorList>
            <person name="Sun Q."/>
            <person name="Zhou Y."/>
        </authorList>
    </citation>
    <scope>NUCLEOTIDE SEQUENCE</scope>
    <source>
        <strain evidence="1">CGMCC 1.12987</strain>
    </source>
</reference>
<sequence length="74" mass="8361">MDGGSRFTANGFPGSKDRVFYRLAAHQLFHTLNLLGNDMRKHENALKNLVLQAAVKMNMIGSMILEWKGRIEVT</sequence>
<organism evidence="1 2">
    <name type="scientific">Paenibacillus abyssi</name>
    <dbReference type="NCBI Taxonomy" id="1340531"/>
    <lineage>
        <taxon>Bacteria</taxon>
        <taxon>Bacillati</taxon>
        <taxon>Bacillota</taxon>
        <taxon>Bacilli</taxon>
        <taxon>Bacillales</taxon>
        <taxon>Paenibacillaceae</taxon>
        <taxon>Paenibacillus</taxon>
    </lineage>
</organism>
<comment type="caution">
    <text evidence="1">The sequence shown here is derived from an EMBL/GenBank/DDBJ whole genome shotgun (WGS) entry which is preliminary data.</text>
</comment>
<evidence type="ECO:0000313" key="2">
    <source>
        <dbReference type="Proteomes" id="UP000644756"/>
    </source>
</evidence>
<keyword evidence="2" id="KW-1185">Reference proteome</keyword>
<protein>
    <submittedName>
        <fullName evidence="1">Uncharacterized protein</fullName>
    </submittedName>
</protein>
<name>A0A917D2A6_9BACL</name>
<dbReference type="AlphaFoldDB" id="A0A917D2A6"/>
<evidence type="ECO:0000313" key="1">
    <source>
        <dbReference type="EMBL" id="GGG07503.1"/>
    </source>
</evidence>
<accession>A0A917D2A6</accession>